<accession>A0A1D1YGW4</accession>
<feature type="non-terminal residue" evidence="4">
    <location>
        <position position="1"/>
    </location>
</feature>
<evidence type="ECO:0000256" key="1">
    <source>
        <dbReference type="ARBA" id="ARBA00022441"/>
    </source>
</evidence>
<evidence type="ECO:0000256" key="2">
    <source>
        <dbReference type="ARBA" id="ARBA00022737"/>
    </source>
</evidence>
<protein>
    <submittedName>
        <fullName evidence="4">RING finger protein B</fullName>
    </submittedName>
</protein>
<dbReference type="AlphaFoldDB" id="A0A1D1YGW4"/>
<dbReference type="EMBL" id="GDJX01014056">
    <property type="protein sequence ID" value="JAT53880.1"/>
    <property type="molecule type" value="Transcribed_RNA"/>
</dbReference>
<feature type="region of interest" description="Disordered" evidence="3">
    <location>
        <begin position="377"/>
        <end position="409"/>
    </location>
</feature>
<dbReference type="InterPro" id="IPR015915">
    <property type="entry name" value="Kelch-typ_b-propeller"/>
</dbReference>
<dbReference type="Gene3D" id="2.120.10.80">
    <property type="entry name" value="Kelch-type beta propeller"/>
    <property type="match status" value="1"/>
</dbReference>
<feature type="compositionally biased region" description="Low complexity" evidence="3">
    <location>
        <begin position="181"/>
        <end position="196"/>
    </location>
</feature>
<feature type="compositionally biased region" description="Polar residues" evidence="3">
    <location>
        <begin position="197"/>
        <end position="209"/>
    </location>
</feature>
<name>A0A1D1YGW4_9ARAE</name>
<evidence type="ECO:0000256" key="3">
    <source>
        <dbReference type="SAM" id="MobiDB-lite"/>
    </source>
</evidence>
<feature type="region of interest" description="Disordered" evidence="3">
    <location>
        <begin position="140"/>
        <end position="210"/>
    </location>
</feature>
<keyword evidence="1" id="KW-0880">Kelch repeat</keyword>
<dbReference type="PANTHER" id="PTHR46228">
    <property type="entry name" value="KELCH DOMAIN-CONTAINING PROTEIN"/>
    <property type="match status" value="1"/>
</dbReference>
<gene>
    <name evidence="4" type="primary">rngB_8</name>
    <name evidence="4" type="ORF">g.32422</name>
</gene>
<proteinExistence type="predicted"/>
<dbReference type="SUPFAM" id="SSF117281">
    <property type="entry name" value="Kelch motif"/>
    <property type="match status" value="1"/>
</dbReference>
<dbReference type="PANTHER" id="PTHR46228:SF2">
    <property type="entry name" value="KELCH REPEAT PROTEIN (AFU_ORTHOLOGUE AFUA_4G14350)"/>
    <property type="match status" value="1"/>
</dbReference>
<evidence type="ECO:0000313" key="4">
    <source>
        <dbReference type="EMBL" id="JAT53880.1"/>
    </source>
</evidence>
<sequence>SSPGVRAGHAAVNIGTKVYIIGGVGDKRYYSDVWVLDVSTCSWSQLDIRGQQPQGRFSHTAIVTNSDIAIYGGCGEDERPLNELLILQLGSHHPNGRYNISMCKTFSNHWNQGKRKFLREIDNSKKCVVFGNGELHQKAHEVEEEPKLSLLSGIDNAPTKRRRTGESKTWDNGLEQEEHSLSLSQHSSPSQSDQEQNNARKLTTPSNVPGQHHVPFMFHPQIHHCQTKNTTNNHLEHRNHLQKFPHDVHPPHCESPKYPQTEQLLPVVQPGRPGMQFLAADQRPQLRPAAAPLIGAEVHGTVDGAFDSGYLMTANINGQIFRGVLFAPGPGLVVPRPIAGCPQGPTMATAPIAPPPSSSPTRIIPVQLRPLQQPLAAALPESSHHVHQQAPATKTNSPKHGRDLQGLFLTLGGSKGGSCST</sequence>
<dbReference type="Pfam" id="PF24681">
    <property type="entry name" value="Kelch_KLHDC2_KLHL20_DRC7"/>
    <property type="match status" value="1"/>
</dbReference>
<organism evidence="4">
    <name type="scientific">Anthurium amnicola</name>
    <dbReference type="NCBI Taxonomy" id="1678845"/>
    <lineage>
        <taxon>Eukaryota</taxon>
        <taxon>Viridiplantae</taxon>
        <taxon>Streptophyta</taxon>
        <taxon>Embryophyta</taxon>
        <taxon>Tracheophyta</taxon>
        <taxon>Spermatophyta</taxon>
        <taxon>Magnoliopsida</taxon>
        <taxon>Liliopsida</taxon>
        <taxon>Araceae</taxon>
        <taxon>Pothoideae</taxon>
        <taxon>Potheae</taxon>
        <taxon>Anthurium</taxon>
    </lineage>
</organism>
<keyword evidence="2" id="KW-0677">Repeat</keyword>
<reference evidence="4" key="1">
    <citation type="submission" date="2015-07" db="EMBL/GenBank/DDBJ databases">
        <title>Transcriptome Assembly of Anthurium amnicola.</title>
        <authorList>
            <person name="Suzuki J."/>
        </authorList>
    </citation>
    <scope>NUCLEOTIDE SEQUENCE</scope>
</reference>